<name>A0A4Y9T1V1_9BURK</name>
<evidence type="ECO:0000313" key="2">
    <source>
        <dbReference type="EMBL" id="TFW31569.1"/>
    </source>
</evidence>
<gene>
    <name evidence="2" type="ORF">E4O92_13425</name>
</gene>
<dbReference type="AlphaFoldDB" id="A0A4Y9T1V1"/>
<keyword evidence="1" id="KW-1133">Transmembrane helix</keyword>
<dbReference type="Pfam" id="PF04964">
    <property type="entry name" value="Flp_Fap"/>
    <property type="match status" value="1"/>
</dbReference>
<dbReference type="EMBL" id="SPUM01000089">
    <property type="protein sequence ID" value="TFW31569.1"/>
    <property type="molecule type" value="Genomic_DNA"/>
</dbReference>
<dbReference type="Proteomes" id="UP000297258">
    <property type="component" value="Unassembled WGS sequence"/>
</dbReference>
<accession>A0A4Y9T1V1</accession>
<evidence type="ECO:0000313" key="3">
    <source>
        <dbReference type="Proteomes" id="UP000297258"/>
    </source>
</evidence>
<evidence type="ECO:0000256" key="1">
    <source>
        <dbReference type="SAM" id="Phobius"/>
    </source>
</evidence>
<proteinExistence type="predicted"/>
<keyword evidence="1" id="KW-0812">Transmembrane</keyword>
<feature type="transmembrane region" description="Helical" evidence="1">
    <location>
        <begin position="20"/>
        <end position="38"/>
    </location>
</feature>
<protein>
    <submittedName>
        <fullName evidence="2">Flp family type IVb pilin</fullName>
    </submittedName>
</protein>
<organism evidence="2 3">
    <name type="scientific">Massilia horti</name>
    <dbReference type="NCBI Taxonomy" id="2562153"/>
    <lineage>
        <taxon>Bacteria</taxon>
        <taxon>Pseudomonadati</taxon>
        <taxon>Pseudomonadota</taxon>
        <taxon>Betaproteobacteria</taxon>
        <taxon>Burkholderiales</taxon>
        <taxon>Oxalobacteraceae</taxon>
        <taxon>Telluria group</taxon>
        <taxon>Massilia</taxon>
    </lineage>
</organism>
<reference evidence="2 3" key="1">
    <citation type="submission" date="2019-03" db="EMBL/GenBank/DDBJ databases">
        <title>Draft genome of Massilia hortus sp. nov., a novel bacterial species of the Oxalobacteraceae family.</title>
        <authorList>
            <person name="Peta V."/>
            <person name="Raths R."/>
            <person name="Bucking H."/>
        </authorList>
    </citation>
    <scope>NUCLEOTIDE SEQUENCE [LARGE SCALE GENOMIC DNA]</scope>
    <source>
        <strain evidence="2 3">ONC3</strain>
    </source>
</reference>
<keyword evidence="3" id="KW-1185">Reference proteome</keyword>
<sequence>MKSAVQAFMVDENGVTAIEYGLIAGLVGAAMVAAAIVLGDKLLATYAYVKDQFKSLWA</sequence>
<dbReference type="InterPro" id="IPR007047">
    <property type="entry name" value="Flp_Fap"/>
</dbReference>
<comment type="caution">
    <text evidence="2">The sequence shown here is derived from an EMBL/GenBank/DDBJ whole genome shotgun (WGS) entry which is preliminary data.</text>
</comment>
<keyword evidence="1" id="KW-0472">Membrane</keyword>